<dbReference type="EMBL" id="CP019640">
    <property type="protein sequence ID" value="AQQ55131.1"/>
    <property type="molecule type" value="Genomic_DNA"/>
</dbReference>
<proteinExistence type="predicted"/>
<feature type="region of interest" description="Disordered" evidence="1">
    <location>
        <begin position="1"/>
        <end position="20"/>
    </location>
</feature>
<protein>
    <recommendedName>
        <fullName evidence="4">DUF1641 domain-containing protein</fullName>
    </recommendedName>
</protein>
<dbReference type="Proteomes" id="UP000188184">
    <property type="component" value="Chromosome"/>
</dbReference>
<keyword evidence="3" id="KW-1185">Reference proteome</keyword>
<dbReference type="PANTHER" id="PTHR38433">
    <property type="match status" value="1"/>
</dbReference>
<dbReference type="PANTHER" id="PTHR38433:SF1">
    <property type="entry name" value="DUF1641 DOMAIN-CONTAINING PROTEIN"/>
    <property type="match status" value="1"/>
</dbReference>
<evidence type="ECO:0008006" key="4">
    <source>
        <dbReference type="Google" id="ProtNLM"/>
    </source>
</evidence>
<organism evidence="2 3">
    <name type="scientific">Planococcus lenghuensis</name>
    <dbReference type="NCBI Taxonomy" id="2213202"/>
    <lineage>
        <taxon>Bacteria</taxon>
        <taxon>Bacillati</taxon>
        <taxon>Bacillota</taxon>
        <taxon>Bacilli</taxon>
        <taxon>Bacillales</taxon>
        <taxon>Caryophanaceae</taxon>
        <taxon>Planococcus</taxon>
    </lineage>
</organism>
<gene>
    <name evidence="2" type="ORF">B0X71_14015</name>
</gene>
<reference evidence="2 3" key="1">
    <citation type="submission" date="2017-02" db="EMBL/GenBank/DDBJ databases">
        <title>The complete genomic sequence of a novel cold adapted crude oil-degrading bacterium Planococcus qaidamina Y42.</title>
        <authorList>
            <person name="Yang R."/>
        </authorList>
    </citation>
    <scope>NUCLEOTIDE SEQUENCE [LARGE SCALE GENOMIC DNA]</scope>
    <source>
        <strain evidence="2 3">Y42</strain>
    </source>
</reference>
<dbReference type="RefSeq" id="WP_077591008.1">
    <property type="nucleotide sequence ID" value="NZ_CP019640.1"/>
</dbReference>
<accession>A0A1Q2L3Y1</accession>
<dbReference type="AlphaFoldDB" id="A0A1Q2L3Y1"/>
<dbReference type="Pfam" id="PF07849">
    <property type="entry name" value="DUF1641"/>
    <property type="match status" value="1"/>
</dbReference>
<name>A0A1Q2L3Y1_9BACL</name>
<evidence type="ECO:0000313" key="2">
    <source>
        <dbReference type="EMBL" id="AQQ55131.1"/>
    </source>
</evidence>
<dbReference type="KEGG" id="pmar:B0X71_14015"/>
<feature type="compositionally biased region" description="Basic and acidic residues" evidence="1">
    <location>
        <begin position="9"/>
        <end position="20"/>
    </location>
</feature>
<sequence length="158" mass="17127">MAAPITRIAKREPTSEEQKQQKLAELETLLTEQDEAINKILQLTGELNDAGILDAVNAMVKARDNITGIAVQQASRKPVTNLLNHLLNAAGALAAIDPAATAKLSQSVRRGLDEADRERQSDKKIGVFGMVKAVRDPDINRSIRFGVSFLKGMGKGLR</sequence>
<dbReference type="OrthoDB" id="147801at2"/>
<evidence type="ECO:0000256" key="1">
    <source>
        <dbReference type="SAM" id="MobiDB-lite"/>
    </source>
</evidence>
<dbReference type="InterPro" id="IPR012440">
    <property type="entry name" value="DUF1641"/>
</dbReference>
<evidence type="ECO:0000313" key="3">
    <source>
        <dbReference type="Proteomes" id="UP000188184"/>
    </source>
</evidence>